<feature type="region of interest" description="Disordered" evidence="1">
    <location>
        <begin position="1"/>
        <end position="37"/>
    </location>
</feature>
<sequence>MPKHPAFTSARPKKGRGKRRNRDEGDDDAASEFQPRSIEDIQFGAWYEKAPTLPPLTEREVKLENRKQERLRKKKARKGKLTEDELKTATSMQIAQLATKLAQAKAAYEERAAEHFKASTQPSAHFFLNSFAIAI</sequence>
<dbReference type="VEuPathDB" id="AmoebaDB:ACA1_251280"/>
<evidence type="ECO:0000256" key="1">
    <source>
        <dbReference type="SAM" id="MobiDB-lite"/>
    </source>
</evidence>
<accession>L8HAI7</accession>
<proteinExistence type="predicted"/>
<evidence type="ECO:0000313" key="2">
    <source>
        <dbReference type="EMBL" id="ELR22257.1"/>
    </source>
</evidence>
<protein>
    <submittedName>
        <fullName evidence="2">Uncharacterized protein</fullName>
    </submittedName>
</protein>
<gene>
    <name evidence="2" type="ORF">ACA1_251280</name>
</gene>
<reference evidence="2 3" key="1">
    <citation type="journal article" date="2013" name="Genome Biol.">
        <title>Genome of Acanthamoeba castellanii highlights extensive lateral gene transfer and early evolution of tyrosine kinase signaling.</title>
        <authorList>
            <person name="Clarke M."/>
            <person name="Lohan A.J."/>
            <person name="Liu B."/>
            <person name="Lagkouvardos I."/>
            <person name="Roy S."/>
            <person name="Zafar N."/>
            <person name="Bertelli C."/>
            <person name="Schilde C."/>
            <person name="Kianianmomeni A."/>
            <person name="Burglin T.R."/>
            <person name="Frech C."/>
            <person name="Turcotte B."/>
            <person name="Kopec K.O."/>
            <person name="Synnott J.M."/>
            <person name="Choo C."/>
            <person name="Paponov I."/>
            <person name="Finkler A."/>
            <person name="Soon Heng Tan C."/>
            <person name="Hutchins A.P."/>
            <person name="Weinmeier T."/>
            <person name="Rattei T."/>
            <person name="Chu J.S."/>
            <person name="Gimenez G."/>
            <person name="Irimia M."/>
            <person name="Rigden D.J."/>
            <person name="Fitzpatrick D.A."/>
            <person name="Lorenzo-Morales J."/>
            <person name="Bateman A."/>
            <person name="Chiu C.H."/>
            <person name="Tang P."/>
            <person name="Hegemann P."/>
            <person name="Fromm H."/>
            <person name="Raoult D."/>
            <person name="Greub G."/>
            <person name="Miranda-Saavedra D."/>
            <person name="Chen N."/>
            <person name="Nash P."/>
            <person name="Ginger M.L."/>
            <person name="Horn M."/>
            <person name="Schaap P."/>
            <person name="Caler L."/>
            <person name="Loftus B."/>
        </authorList>
    </citation>
    <scope>NUCLEOTIDE SEQUENCE [LARGE SCALE GENOMIC DNA]</scope>
    <source>
        <strain evidence="2 3">Neff</strain>
    </source>
</reference>
<dbReference type="KEGG" id="acan:ACA1_251280"/>
<feature type="compositionally biased region" description="Basic residues" evidence="1">
    <location>
        <begin position="69"/>
        <end position="79"/>
    </location>
</feature>
<feature type="compositionally biased region" description="Basic residues" evidence="1">
    <location>
        <begin position="11"/>
        <end position="20"/>
    </location>
</feature>
<dbReference type="RefSeq" id="XP_004367513.1">
    <property type="nucleotide sequence ID" value="XM_004367456.1"/>
</dbReference>
<evidence type="ECO:0000313" key="3">
    <source>
        <dbReference type="Proteomes" id="UP000011083"/>
    </source>
</evidence>
<name>L8HAI7_ACACF</name>
<dbReference type="AlphaFoldDB" id="L8HAI7"/>
<dbReference type="Proteomes" id="UP000011083">
    <property type="component" value="Unassembled WGS sequence"/>
</dbReference>
<keyword evidence="3" id="KW-1185">Reference proteome</keyword>
<dbReference type="GeneID" id="14923185"/>
<dbReference type="EMBL" id="KB007885">
    <property type="protein sequence ID" value="ELR22257.1"/>
    <property type="molecule type" value="Genomic_DNA"/>
</dbReference>
<feature type="region of interest" description="Disordered" evidence="1">
    <location>
        <begin position="64"/>
        <end position="84"/>
    </location>
</feature>
<organism evidence="2 3">
    <name type="scientific">Acanthamoeba castellanii (strain ATCC 30010 / Neff)</name>
    <dbReference type="NCBI Taxonomy" id="1257118"/>
    <lineage>
        <taxon>Eukaryota</taxon>
        <taxon>Amoebozoa</taxon>
        <taxon>Discosea</taxon>
        <taxon>Longamoebia</taxon>
        <taxon>Centramoebida</taxon>
        <taxon>Acanthamoebidae</taxon>
        <taxon>Acanthamoeba</taxon>
    </lineage>
</organism>